<dbReference type="GO" id="GO:0016747">
    <property type="term" value="F:acyltransferase activity, transferring groups other than amino-acyl groups"/>
    <property type="evidence" value="ECO:0007669"/>
    <property type="project" value="InterPro"/>
</dbReference>
<reference evidence="2 3" key="1">
    <citation type="submission" date="2016-10" db="EMBL/GenBank/DDBJ databases">
        <authorList>
            <person name="de Groot N.N."/>
        </authorList>
    </citation>
    <scope>NUCLEOTIDE SEQUENCE [LARGE SCALE GENOMIC DNA]</scope>
    <source>
        <strain evidence="2 3">Nv1</strain>
    </source>
</reference>
<name>A0A1H7Q8I2_9PROT</name>
<gene>
    <name evidence="2" type="ORF">SAMN05216387_11136</name>
</gene>
<dbReference type="Proteomes" id="UP000198620">
    <property type="component" value="Unassembled WGS sequence"/>
</dbReference>
<dbReference type="Pfam" id="PF13302">
    <property type="entry name" value="Acetyltransf_3"/>
    <property type="match status" value="1"/>
</dbReference>
<evidence type="ECO:0000313" key="3">
    <source>
        <dbReference type="Proteomes" id="UP000198620"/>
    </source>
</evidence>
<evidence type="ECO:0000313" key="2">
    <source>
        <dbReference type="EMBL" id="SEL44471.1"/>
    </source>
</evidence>
<accession>A0A1H7Q8I2</accession>
<proteinExistence type="predicted"/>
<dbReference type="OrthoDB" id="5295305at2"/>
<dbReference type="RefSeq" id="WP_090829224.1">
    <property type="nucleotide sequence ID" value="NZ_FOBH01000011.1"/>
</dbReference>
<protein>
    <submittedName>
        <fullName evidence="2">Protein N-acetyltransferase, RimJ/RimL family</fullName>
    </submittedName>
</protein>
<dbReference type="InterPro" id="IPR016181">
    <property type="entry name" value="Acyl_CoA_acyltransferase"/>
</dbReference>
<evidence type="ECO:0000259" key="1">
    <source>
        <dbReference type="Pfam" id="PF13302"/>
    </source>
</evidence>
<organism evidence="2 3">
    <name type="scientific">Nitrosovibrio tenuis</name>
    <dbReference type="NCBI Taxonomy" id="1233"/>
    <lineage>
        <taxon>Bacteria</taxon>
        <taxon>Pseudomonadati</taxon>
        <taxon>Pseudomonadota</taxon>
        <taxon>Betaproteobacteria</taxon>
        <taxon>Nitrosomonadales</taxon>
        <taxon>Nitrosomonadaceae</taxon>
        <taxon>Nitrosovibrio</taxon>
    </lineage>
</organism>
<dbReference type="EMBL" id="FOBH01000011">
    <property type="protein sequence ID" value="SEL44471.1"/>
    <property type="molecule type" value="Genomic_DNA"/>
</dbReference>
<dbReference type="InterPro" id="IPR000182">
    <property type="entry name" value="GNAT_dom"/>
</dbReference>
<dbReference type="Gene3D" id="3.40.630.30">
    <property type="match status" value="1"/>
</dbReference>
<keyword evidence="3" id="KW-1185">Reference proteome</keyword>
<keyword evidence="2" id="KW-0808">Transferase</keyword>
<sequence length="203" mass="23146">MSWLEPIKLEGTVVTLDPLGMDHVEPLKSAVRDGEFWKLWFANVPSPDDMENYVAKAIENAKKGHTAYAVRLNDTNRIVGTTRFYNVDETNRRPMLGYTWYARSACKTGVNTESKFLLLQYVFEQKAAIAVEFRTHYFNQVSRAAIERLGAKQDGILRSHQVMRDGSIRDTVVYSILQHEWPSVKNNLLSKLLLNGDGTHRAS</sequence>
<dbReference type="AlphaFoldDB" id="A0A1H7Q8I2"/>
<dbReference type="STRING" id="1233.SAMN05216387_11136"/>
<dbReference type="SUPFAM" id="SSF55729">
    <property type="entry name" value="Acyl-CoA N-acyltransferases (Nat)"/>
    <property type="match status" value="1"/>
</dbReference>
<dbReference type="PANTHER" id="PTHR43610">
    <property type="entry name" value="BLL6696 PROTEIN"/>
    <property type="match status" value="1"/>
</dbReference>
<dbReference type="PANTHER" id="PTHR43610:SF1">
    <property type="entry name" value="N-ACETYLTRANSFERASE DOMAIN-CONTAINING PROTEIN"/>
    <property type="match status" value="1"/>
</dbReference>
<feature type="domain" description="N-acetyltransferase" evidence="1">
    <location>
        <begin position="15"/>
        <end position="152"/>
    </location>
</feature>